<comment type="function">
    <text evidence="10">Participates in the translocation of lipoproteins from the inner membrane to the outer membrane. Only forms a complex with a lipoprotein if the residue after the N-terminal Cys is not an aspartate (The Asp acts as a targeting signal to indicate that the lipoprotein should stay in the inner membrane).</text>
</comment>
<dbReference type="PANTHER" id="PTHR35869">
    <property type="entry name" value="OUTER-MEMBRANE LIPOPROTEIN CARRIER PROTEIN"/>
    <property type="match status" value="1"/>
</dbReference>
<comment type="similarity">
    <text evidence="2 10">Belongs to the LolA family.</text>
</comment>
<dbReference type="PANTHER" id="PTHR35869:SF1">
    <property type="entry name" value="OUTER-MEMBRANE LIPOPROTEIN CARRIER PROTEIN"/>
    <property type="match status" value="1"/>
</dbReference>
<dbReference type="InterPro" id="IPR004564">
    <property type="entry name" value="OM_lipoprot_carrier_LolA-like"/>
</dbReference>
<keyword evidence="12" id="KW-1185">Reference proteome</keyword>
<organism evidence="11 12">
    <name type="scientific">Marinobacter xestospongiae</name>
    <dbReference type="NCBI Taxonomy" id="994319"/>
    <lineage>
        <taxon>Bacteria</taxon>
        <taxon>Pseudomonadati</taxon>
        <taxon>Pseudomonadota</taxon>
        <taxon>Gammaproteobacteria</taxon>
        <taxon>Pseudomonadales</taxon>
        <taxon>Marinobacteraceae</taxon>
        <taxon>Marinobacter</taxon>
    </lineage>
</organism>
<accession>A0ABU3W0U5</accession>
<evidence type="ECO:0000256" key="7">
    <source>
        <dbReference type="ARBA" id="ARBA00022764"/>
    </source>
</evidence>
<evidence type="ECO:0000313" key="11">
    <source>
        <dbReference type="EMBL" id="MDV2079817.1"/>
    </source>
</evidence>
<gene>
    <name evidence="10 11" type="primary">lolA</name>
    <name evidence="11" type="ORF">RYS15_14095</name>
</gene>
<sequence length="217" mass="24091" precursor="true">MESIRTLGRRLIHLAAVVALAASAPSAWAEPAAEQLADTLKSYRTYQASFIQILVNESGGQVQETRGELKAKRPGLFYWSTHSPMSQFIVSDGEEVTLYDPDLEQVTIHKLDQRASSTPALLLSGEVDNLAETYDISHRALGNKTEEFTLTPRNPDSLFVSLKLSFVDGELQEMRMRDSLAQLSILSFDSIRLNQDLADSAFELDYPESVDVIQDAP</sequence>
<dbReference type="InterPro" id="IPR018323">
    <property type="entry name" value="OM_lipoprot_carrier_LolA_Pbac"/>
</dbReference>
<keyword evidence="6 10" id="KW-0732">Signal</keyword>
<feature type="signal peptide" evidence="10">
    <location>
        <begin position="1"/>
        <end position="29"/>
    </location>
</feature>
<keyword evidence="9 10" id="KW-0143">Chaperone</keyword>
<dbReference type="Pfam" id="PF03548">
    <property type="entry name" value="LolA"/>
    <property type="match status" value="1"/>
</dbReference>
<evidence type="ECO:0000256" key="5">
    <source>
        <dbReference type="ARBA" id="ARBA00022448"/>
    </source>
</evidence>
<keyword evidence="5 10" id="KW-0813">Transport</keyword>
<comment type="caution">
    <text evidence="11">The sequence shown here is derived from an EMBL/GenBank/DDBJ whole genome shotgun (WGS) entry which is preliminary data.</text>
</comment>
<evidence type="ECO:0000256" key="10">
    <source>
        <dbReference type="HAMAP-Rule" id="MF_00240"/>
    </source>
</evidence>
<dbReference type="Proteomes" id="UP001269819">
    <property type="component" value="Unassembled WGS sequence"/>
</dbReference>
<dbReference type="RefSeq" id="WP_316974303.1">
    <property type="nucleotide sequence ID" value="NZ_JAWIIJ010000009.1"/>
</dbReference>
<evidence type="ECO:0000256" key="9">
    <source>
        <dbReference type="ARBA" id="ARBA00023186"/>
    </source>
</evidence>
<dbReference type="Gene3D" id="2.50.20.10">
    <property type="entry name" value="Lipoprotein localisation LolA/LolB/LppX"/>
    <property type="match status" value="1"/>
</dbReference>
<dbReference type="InterPro" id="IPR029046">
    <property type="entry name" value="LolA/LolB/LppX"/>
</dbReference>
<evidence type="ECO:0000256" key="4">
    <source>
        <dbReference type="ARBA" id="ARBA00014035"/>
    </source>
</evidence>
<dbReference type="CDD" id="cd16325">
    <property type="entry name" value="LolA"/>
    <property type="match status" value="1"/>
</dbReference>
<evidence type="ECO:0000256" key="2">
    <source>
        <dbReference type="ARBA" id="ARBA00007615"/>
    </source>
</evidence>
<evidence type="ECO:0000313" key="12">
    <source>
        <dbReference type="Proteomes" id="UP001269819"/>
    </source>
</evidence>
<evidence type="ECO:0000256" key="1">
    <source>
        <dbReference type="ARBA" id="ARBA00004418"/>
    </source>
</evidence>
<keyword evidence="8 10" id="KW-0653">Protein transport</keyword>
<comment type="subunit">
    <text evidence="3 10">Monomer.</text>
</comment>
<reference evidence="11 12" key="1">
    <citation type="submission" date="2023-10" db="EMBL/GenBank/DDBJ databases">
        <title>Characteristics and mechanism of a salt-tolerant marine origin heterotrophic nitrifying- aerobic denitrifying bacteria Marinobacter xestospongiae HN1.</title>
        <authorList>
            <person name="Qi R."/>
        </authorList>
    </citation>
    <scope>NUCLEOTIDE SEQUENCE [LARGE SCALE GENOMIC DNA]</scope>
    <source>
        <strain evidence="11 12">HN1</strain>
    </source>
</reference>
<name>A0ABU3W0U5_9GAMM</name>
<comment type="subcellular location">
    <subcellularLocation>
        <location evidence="1 10">Periplasm</location>
    </subcellularLocation>
</comment>
<dbReference type="NCBIfam" id="TIGR00547">
    <property type="entry name" value="lolA"/>
    <property type="match status" value="1"/>
</dbReference>
<proteinExistence type="inferred from homology"/>
<evidence type="ECO:0000256" key="3">
    <source>
        <dbReference type="ARBA" id="ARBA00011245"/>
    </source>
</evidence>
<protein>
    <recommendedName>
        <fullName evidence="4 10">Outer-membrane lipoprotein carrier protein</fullName>
    </recommendedName>
</protein>
<evidence type="ECO:0000256" key="6">
    <source>
        <dbReference type="ARBA" id="ARBA00022729"/>
    </source>
</evidence>
<dbReference type="SUPFAM" id="SSF89392">
    <property type="entry name" value="Prokaryotic lipoproteins and lipoprotein localization factors"/>
    <property type="match status" value="1"/>
</dbReference>
<keyword evidence="11" id="KW-0449">Lipoprotein</keyword>
<dbReference type="EMBL" id="JAWIIJ010000009">
    <property type="protein sequence ID" value="MDV2079817.1"/>
    <property type="molecule type" value="Genomic_DNA"/>
</dbReference>
<feature type="chain" id="PRO_5044943915" description="Outer-membrane lipoprotein carrier protein" evidence="10">
    <location>
        <begin position="30"/>
        <end position="217"/>
    </location>
</feature>
<dbReference type="HAMAP" id="MF_00240">
    <property type="entry name" value="LolA"/>
    <property type="match status" value="1"/>
</dbReference>
<keyword evidence="7 10" id="KW-0574">Periplasm</keyword>
<evidence type="ECO:0000256" key="8">
    <source>
        <dbReference type="ARBA" id="ARBA00022927"/>
    </source>
</evidence>